<dbReference type="PROSITE" id="PS50294">
    <property type="entry name" value="WD_REPEATS_REGION"/>
    <property type="match status" value="4"/>
</dbReference>
<feature type="repeat" description="WD" evidence="3">
    <location>
        <begin position="1057"/>
        <end position="1098"/>
    </location>
</feature>
<keyword evidence="1 3" id="KW-0853">WD repeat</keyword>
<organism evidence="6 7">
    <name type="scientific">Orbilia blumenaviensis</name>
    <dbReference type="NCBI Taxonomy" id="1796055"/>
    <lineage>
        <taxon>Eukaryota</taxon>
        <taxon>Fungi</taxon>
        <taxon>Dikarya</taxon>
        <taxon>Ascomycota</taxon>
        <taxon>Pezizomycotina</taxon>
        <taxon>Orbiliomycetes</taxon>
        <taxon>Orbiliales</taxon>
        <taxon>Orbiliaceae</taxon>
        <taxon>Orbilia</taxon>
    </lineage>
</organism>
<dbReference type="FunFam" id="3.40.50.300:FF:001638">
    <property type="entry name" value="NACHT and WD40 domain protein"/>
    <property type="match status" value="1"/>
</dbReference>
<dbReference type="SMART" id="SM00320">
    <property type="entry name" value="WD40"/>
    <property type="match status" value="12"/>
</dbReference>
<evidence type="ECO:0000256" key="4">
    <source>
        <dbReference type="SAM" id="MobiDB-lite"/>
    </source>
</evidence>
<dbReference type="Gene3D" id="3.40.50.300">
    <property type="entry name" value="P-loop containing nucleotide triphosphate hydrolases"/>
    <property type="match status" value="1"/>
</dbReference>
<dbReference type="InterPro" id="IPR011047">
    <property type="entry name" value="Quinoprotein_ADH-like_sf"/>
</dbReference>
<dbReference type="Pfam" id="PF00400">
    <property type="entry name" value="WD40"/>
    <property type="match status" value="7"/>
</dbReference>
<dbReference type="PRINTS" id="PR00320">
    <property type="entry name" value="GPROTEINBRPT"/>
</dbReference>
<feature type="compositionally biased region" description="Basic and acidic residues" evidence="4">
    <location>
        <begin position="51"/>
        <end position="61"/>
    </location>
</feature>
<feature type="repeat" description="WD" evidence="3">
    <location>
        <begin position="1140"/>
        <end position="1172"/>
    </location>
</feature>
<dbReference type="InterPro" id="IPR056884">
    <property type="entry name" value="NPHP3-like_N"/>
</dbReference>
<evidence type="ECO:0000313" key="7">
    <source>
        <dbReference type="Proteomes" id="UP001373714"/>
    </source>
</evidence>
<accession>A0AAV9UL10</accession>
<feature type="repeat" description="WD" evidence="3">
    <location>
        <begin position="665"/>
        <end position="706"/>
    </location>
</feature>
<dbReference type="SUPFAM" id="SSF50998">
    <property type="entry name" value="Quinoprotein alcohol dehydrogenase-like"/>
    <property type="match status" value="1"/>
</dbReference>
<dbReference type="PROSITE" id="PS50082">
    <property type="entry name" value="WD_REPEATS_2"/>
    <property type="match status" value="5"/>
</dbReference>
<dbReference type="Proteomes" id="UP001373714">
    <property type="component" value="Unassembled WGS sequence"/>
</dbReference>
<name>A0AAV9UL10_9PEZI</name>
<feature type="repeat" description="WD" evidence="3">
    <location>
        <begin position="1016"/>
        <end position="1050"/>
    </location>
</feature>
<feature type="compositionally biased region" description="Polar residues" evidence="4">
    <location>
        <begin position="10"/>
        <end position="25"/>
    </location>
</feature>
<dbReference type="Gene3D" id="2.130.10.10">
    <property type="entry name" value="YVTN repeat-like/Quinoprotein amine dehydrogenase"/>
    <property type="match status" value="5"/>
</dbReference>
<reference evidence="6 7" key="1">
    <citation type="submission" date="2019-10" db="EMBL/GenBank/DDBJ databases">
        <authorList>
            <person name="Palmer J.M."/>
        </authorList>
    </citation>
    <scope>NUCLEOTIDE SEQUENCE [LARGE SCALE GENOMIC DNA]</scope>
    <source>
        <strain evidence="6 7">TWF730</strain>
    </source>
</reference>
<sequence>MASLDDLAQQPPQTGPVTSTNFCGQGVQNSGAGNISVGRDLIIGAPGSGHDPAEDEQRRKDEQCLKDLRVTDPRDDKKRIESAKGGLLLDSYNWICHNPDFKKWKSDEESRVLWIKGDPGKGKTMLLCGIINELKSENSAENILFFFCQATDERINNDTAVLRGLMYLLMAEQQQELISHVRKKYDTTGKDLFQDNNAWFALSEIFNNILRDSRLKRTYLIIDALDECITGLSGLLQFIVHQSSITSNSSIKWIISSRNWQIIQDELNCLEREVKLSLELNKASVSAAVKSYIETKVKSLTQRRKYDVQVQEKVKEHLLSNANDTFLWVSLVCERLNNVHAAAVIKTLNNFPAGLNKLYGRMVEHIYQSDEDTIELCQSILALASVAFRPLTAKEVLSYVKIPGTSLNDIEKLEEVLGFCGSFLTLQESRVSFVHQSAKDYLMGEARMKIFPGGSISEQHRQTALWSLEAMDGVLRKDIYNLRDLGRLIEDIHPPNPDPLDLVHYACRYWIDHILEIEIGEIGGKEGKLLWDGGEVDVFLRKHLLHWLEALSLIGGESDGIAVLGDTIIKLTSLLEKIQKLASIPGAGLRDQSISKISDLILDAKRFVRSWSSVIQEAPLQVYASALVFSPMDSKVRKLFLGQEVGWAVGSPTMAASWGAFTHTLRVHTGVIIKASFSNDDARVLSAAKDGSIKIWNAVSGVCEKTLHIDAGSKVRVEQFAFIGDSLRTLSRWRDNDDGGDNGFREVQVWDFTSAYNVLQLILRRETSEDIKVVALSGDGKQAAAGLSKGKVDVWDIASGTSRQLLHKRYFGINSVAFSKDGTRLASAAYYEFKIWDTTKGDCLHTINRGTCAQINEIAVSHDGTRIASASDHIDIWNTATGSHLQKLHSRTAGIPVSSVAFSKDDRQLISASSTKIRIWDVMSGKCLRTFFGSNDSASLECSYSITFSNNNTRILSATGSVINIWDLNSSKIPSIPTDGAVQSVVFSKNGTRVASGSAYGKIKIWDIHGICLQTLVGHTDGIDIIVFSNDDLWMASGSSDRTIKVWSIDGTCIWTLTGHSGSVTSVAFSNDGKWIASGSPGETVRIWSIHSGTCTQTIGSIYEWCSPIAFSSDGTLLALGSDLTTLVIWSLNGTCLRTLRGHADDITSIAVSTDGLRIATGSIEGKIKIWDTNGMCLKTLHVSRVLWNLMFDSSGSHLLCEAGAIPLNILSNVNGEQDVKVSVSEFYGYGLSRRWITWNGKNVLKVLLGEGDQIRCTSVRPDCIAVGCGSGRILIFKFSSSKFPLSDSPPPPHIVWPSFDTTRQEITCGAEAGPSNQLALLHHNTTEIDLASQPLQNGLTGINVGSDSFNPLEGEEQHEGSFLWSIYTVLKSFVGKR</sequence>
<dbReference type="EMBL" id="JAVHNS010000009">
    <property type="protein sequence ID" value="KAK6343558.1"/>
    <property type="molecule type" value="Genomic_DNA"/>
</dbReference>
<feature type="region of interest" description="Disordered" evidence="4">
    <location>
        <begin position="38"/>
        <end position="61"/>
    </location>
</feature>
<keyword evidence="2" id="KW-0677">Repeat</keyword>
<evidence type="ECO:0000256" key="1">
    <source>
        <dbReference type="ARBA" id="ARBA00022574"/>
    </source>
</evidence>
<dbReference type="PROSITE" id="PS50837">
    <property type="entry name" value="NACHT"/>
    <property type="match status" value="1"/>
</dbReference>
<dbReference type="InterPro" id="IPR001680">
    <property type="entry name" value="WD40_rpt"/>
</dbReference>
<dbReference type="PANTHER" id="PTHR44019:SF8">
    <property type="entry name" value="POC1 CENTRIOLAR PROTEIN HOMOLOG"/>
    <property type="match status" value="1"/>
</dbReference>
<feature type="domain" description="NACHT" evidence="5">
    <location>
        <begin position="111"/>
        <end position="258"/>
    </location>
</feature>
<proteinExistence type="predicted"/>
<dbReference type="InterPro" id="IPR027417">
    <property type="entry name" value="P-loop_NTPase"/>
</dbReference>
<gene>
    <name evidence="6" type="ORF">TWF730_011148</name>
</gene>
<dbReference type="SUPFAM" id="SSF52540">
    <property type="entry name" value="P-loop containing nucleoside triphosphate hydrolases"/>
    <property type="match status" value="1"/>
</dbReference>
<evidence type="ECO:0000256" key="3">
    <source>
        <dbReference type="PROSITE-ProRule" id="PRU00221"/>
    </source>
</evidence>
<dbReference type="Pfam" id="PF24883">
    <property type="entry name" value="NPHP3_N"/>
    <property type="match status" value="1"/>
</dbReference>
<protein>
    <recommendedName>
        <fullName evidence="5">NACHT domain-containing protein</fullName>
    </recommendedName>
</protein>
<keyword evidence="7" id="KW-1185">Reference proteome</keyword>
<evidence type="ECO:0000259" key="5">
    <source>
        <dbReference type="PROSITE" id="PS50837"/>
    </source>
</evidence>
<dbReference type="InterPro" id="IPR007111">
    <property type="entry name" value="NACHT_NTPase"/>
</dbReference>
<evidence type="ECO:0000256" key="2">
    <source>
        <dbReference type="ARBA" id="ARBA00022737"/>
    </source>
</evidence>
<dbReference type="CDD" id="cd00200">
    <property type="entry name" value="WD40"/>
    <property type="match status" value="2"/>
</dbReference>
<dbReference type="InterPro" id="IPR050505">
    <property type="entry name" value="WDR55/POC1"/>
</dbReference>
<feature type="region of interest" description="Disordered" evidence="4">
    <location>
        <begin position="1"/>
        <end position="25"/>
    </location>
</feature>
<dbReference type="PANTHER" id="PTHR44019">
    <property type="entry name" value="WD REPEAT-CONTAINING PROTEIN 55"/>
    <property type="match status" value="1"/>
</dbReference>
<dbReference type="InterPro" id="IPR015943">
    <property type="entry name" value="WD40/YVTN_repeat-like_dom_sf"/>
</dbReference>
<evidence type="ECO:0000313" key="6">
    <source>
        <dbReference type="EMBL" id="KAK6343558.1"/>
    </source>
</evidence>
<dbReference type="InterPro" id="IPR036322">
    <property type="entry name" value="WD40_repeat_dom_sf"/>
</dbReference>
<dbReference type="InterPro" id="IPR020472">
    <property type="entry name" value="WD40_PAC1"/>
</dbReference>
<dbReference type="SUPFAM" id="SSF50978">
    <property type="entry name" value="WD40 repeat-like"/>
    <property type="match status" value="2"/>
</dbReference>
<feature type="repeat" description="WD" evidence="3">
    <location>
        <begin position="982"/>
        <end position="1008"/>
    </location>
</feature>
<comment type="caution">
    <text evidence="6">The sequence shown here is derived from an EMBL/GenBank/DDBJ whole genome shotgun (WGS) entry which is preliminary data.</text>
</comment>